<evidence type="ECO:0000256" key="4">
    <source>
        <dbReference type="ARBA" id="ARBA00022958"/>
    </source>
</evidence>
<keyword evidence="5" id="KW-0520">NAD</keyword>
<dbReference type="EMBL" id="JAOPKA010000009">
    <property type="protein sequence ID" value="MCU4742620.1"/>
    <property type="molecule type" value="Genomic_DNA"/>
</dbReference>
<dbReference type="EMBL" id="JAOPKB010000028">
    <property type="protein sequence ID" value="MCU4975892.1"/>
    <property type="molecule type" value="Genomic_DNA"/>
</dbReference>
<evidence type="ECO:0000313" key="12">
    <source>
        <dbReference type="Proteomes" id="UP001321018"/>
    </source>
</evidence>
<feature type="domain" description="RCK C-terminal" evidence="8">
    <location>
        <begin position="133"/>
        <end position="221"/>
    </location>
</feature>
<evidence type="ECO:0000256" key="1">
    <source>
        <dbReference type="ARBA" id="ARBA00003660"/>
    </source>
</evidence>
<sequence length="226" mass="23953">MYIIIVGAGRTGNAVIGRATAEGHDVVVIEEDPSVAETVSTEFDCEVLNADATSLDILKEAGAAEADAVIVTTADDSTNLMVTMLADKLEVESLVCSVNDPDSIDVFRELGVNIVESPHELNGRYLYRAVQRPAIKDFMQIGGGAEVFEITVSSGAPIAGKTLIEADSEGLLPEDTILVAIQREDGLHIPRGQTEVLEGDLLTVFSSDGATAEIVSPFTDSEETEE</sequence>
<dbReference type="InterPro" id="IPR003148">
    <property type="entry name" value="RCK_N"/>
</dbReference>
<dbReference type="PRINTS" id="PR00335">
    <property type="entry name" value="KUPTAKETRKA"/>
</dbReference>
<dbReference type="GO" id="GO:0015079">
    <property type="term" value="F:potassium ion transmembrane transporter activity"/>
    <property type="evidence" value="ECO:0007669"/>
    <property type="project" value="InterPro"/>
</dbReference>
<dbReference type="PROSITE" id="PS51201">
    <property type="entry name" value="RCK_N"/>
    <property type="match status" value="1"/>
</dbReference>
<dbReference type="PANTHER" id="PTHR43833:SF5">
    <property type="entry name" value="TRK SYSTEM POTASSIUM UPTAKE PROTEIN TRKA"/>
    <property type="match status" value="1"/>
</dbReference>
<keyword evidence="4" id="KW-0630">Potassium</keyword>
<dbReference type="InterPro" id="IPR036291">
    <property type="entry name" value="NAD(P)-bd_dom_sf"/>
</dbReference>
<dbReference type="Proteomes" id="UP001321018">
    <property type="component" value="Unassembled WGS sequence"/>
</dbReference>
<evidence type="ECO:0000256" key="5">
    <source>
        <dbReference type="ARBA" id="ARBA00023027"/>
    </source>
</evidence>
<dbReference type="SUPFAM" id="SSF116726">
    <property type="entry name" value="TrkA C-terminal domain-like"/>
    <property type="match status" value="1"/>
</dbReference>
<dbReference type="Pfam" id="PF02254">
    <property type="entry name" value="TrkA_N"/>
    <property type="match status" value="1"/>
</dbReference>
<evidence type="ECO:0000313" key="9">
    <source>
        <dbReference type="EMBL" id="MCU4742620.1"/>
    </source>
</evidence>
<keyword evidence="6" id="KW-0406">Ion transport</keyword>
<dbReference type="PANTHER" id="PTHR43833">
    <property type="entry name" value="POTASSIUM CHANNEL PROTEIN 2-RELATED-RELATED"/>
    <property type="match status" value="1"/>
</dbReference>
<evidence type="ECO:0000256" key="6">
    <source>
        <dbReference type="ARBA" id="ARBA00023065"/>
    </source>
</evidence>
<evidence type="ECO:0000313" key="10">
    <source>
        <dbReference type="EMBL" id="MCU4975892.1"/>
    </source>
</evidence>
<protein>
    <submittedName>
        <fullName evidence="9">TrkA family potassium uptake protein</fullName>
    </submittedName>
</protein>
<dbReference type="Gene3D" id="3.40.50.720">
    <property type="entry name" value="NAD(P)-binding Rossmann-like Domain"/>
    <property type="match status" value="1"/>
</dbReference>
<gene>
    <name evidence="10" type="ORF">OB955_24745</name>
    <name evidence="9" type="ORF">OB960_14575</name>
</gene>
<evidence type="ECO:0000259" key="8">
    <source>
        <dbReference type="PROSITE" id="PS51202"/>
    </source>
</evidence>
<evidence type="ECO:0000259" key="7">
    <source>
        <dbReference type="PROSITE" id="PS51201"/>
    </source>
</evidence>
<reference evidence="9 11" key="1">
    <citation type="submission" date="2022-09" db="EMBL/GenBank/DDBJ databases">
        <title>Enrichment on poylsaccharides allowed isolation of novel metabolic and taxonomic groups of Haloarchaea.</title>
        <authorList>
            <person name="Sorokin D.Y."/>
            <person name="Elcheninov A.G."/>
            <person name="Khizhniak T.V."/>
            <person name="Kolganova T.V."/>
            <person name="Kublanov I.V."/>
        </authorList>
    </citation>
    <scope>NUCLEOTIDE SEQUENCE</scope>
    <source>
        <strain evidence="10 11">AArc-m2/3/4</strain>
        <strain evidence="9">AArc-xg1-1</strain>
    </source>
</reference>
<dbReference type="Gene3D" id="3.30.70.1450">
    <property type="entry name" value="Regulator of K+ conductance, C-terminal domain"/>
    <property type="match status" value="1"/>
</dbReference>
<dbReference type="InterPro" id="IPR006037">
    <property type="entry name" value="RCK_C"/>
</dbReference>
<dbReference type="Pfam" id="PF02080">
    <property type="entry name" value="TrkA_C"/>
    <property type="match status" value="1"/>
</dbReference>
<evidence type="ECO:0000313" key="11">
    <source>
        <dbReference type="Proteomes" id="UP001320972"/>
    </source>
</evidence>
<dbReference type="SUPFAM" id="SSF51735">
    <property type="entry name" value="NAD(P)-binding Rossmann-fold domains"/>
    <property type="match status" value="1"/>
</dbReference>
<keyword evidence="2" id="KW-0813">Transport</keyword>
<evidence type="ECO:0000256" key="3">
    <source>
        <dbReference type="ARBA" id="ARBA00022538"/>
    </source>
</evidence>
<dbReference type="GO" id="GO:0005886">
    <property type="term" value="C:plasma membrane"/>
    <property type="evidence" value="ECO:0007669"/>
    <property type="project" value="InterPro"/>
</dbReference>
<organism evidence="9 12">
    <name type="scientific">Natronoglomus mannanivorans</name>
    <dbReference type="NCBI Taxonomy" id="2979990"/>
    <lineage>
        <taxon>Archaea</taxon>
        <taxon>Methanobacteriati</taxon>
        <taxon>Methanobacteriota</taxon>
        <taxon>Stenosarchaea group</taxon>
        <taxon>Halobacteria</taxon>
        <taxon>Halobacteriales</taxon>
        <taxon>Natrialbaceae</taxon>
        <taxon>Natronoglomus</taxon>
    </lineage>
</organism>
<dbReference type="AlphaFoldDB" id="A0AAP2Z0F5"/>
<keyword evidence="11" id="KW-1185">Reference proteome</keyword>
<dbReference type="RefSeq" id="WP_338004444.1">
    <property type="nucleotide sequence ID" value="NZ_JAOPKA010000009.1"/>
</dbReference>
<dbReference type="InterPro" id="IPR006036">
    <property type="entry name" value="K_uptake_TrkA"/>
</dbReference>
<accession>A0AAP2Z0F5</accession>
<feature type="domain" description="RCK N-terminal" evidence="7">
    <location>
        <begin position="1"/>
        <end position="116"/>
    </location>
</feature>
<dbReference type="PROSITE" id="PS51202">
    <property type="entry name" value="RCK_C"/>
    <property type="match status" value="1"/>
</dbReference>
<dbReference type="InterPro" id="IPR050721">
    <property type="entry name" value="Trk_Ktr_HKT_K-transport"/>
</dbReference>
<name>A0AAP2Z0F5_9EURY</name>
<evidence type="ECO:0000256" key="2">
    <source>
        <dbReference type="ARBA" id="ARBA00022448"/>
    </source>
</evidence>
<dbReference type="Proteomes" id="UP001320972">
    <property type="component" value="Unassembled WGS sequence"/>
</dbReference>
<comment type="function">
    <text evidence="1">Part of a potassium transport system.</text>
</comment>
<proteinExistence type="predicted"/>
<dbReference type="InterPro" id="IPR036721">
    <property type="entry name" value="RCK_C_sf"/>
</dbReference>
<comment type="caution">
    <text evidence="9">The sequence shown here is derived from an EMBL/GenBank/DDBJ whole genome shotgun (WGS) entry which is preliminary data.</text>
</comment>
<keyword evidence="3" id="KW-0633">Potassium transport</keyword>